<evidence type="ECO:0000313" key="2">
    <source>
        <dbReference type="EMBL" id="MEY9313321.1"/>
    </source>
</evidence>
<dbReference type="Proteomes" id="UP001565471">
    <property type="component" value="Unassembled WGS sequence"/>
</dbReference>
<proteinExistence type="predicted"/>
<organism evidence="2 3">
    <name type="scientific">Bradyrhizobium elkanii</name>
    <dbReference type="NCBI Taxonomy" id="29448"/>
    <lineage>
        <taxon>Bacteria</taxon>
        <taxon>Pseudomonadati</taxon>
        <taxon>Pseudomonadota</taxon>
        <taxon>Alphaproteobacteria</taxon>
        <taxon>Hyphomicrobiales</taxon>
        <taxon>Nitrobacteraceae</taxon>
        <taxon>Bradyrhizobium</taxon>
    </lineage>
</organism>
<dbReference type="GO" id="GO:0004519">
    <property type="term" value="F:endonuclease activity"/>
    <property type="evidence" value="ECO:0007669"/>
    <property type="project" value="UniProtKB-KW"/>
</dbReference>
<dbReference type="EMBL" id="JBGBZA010000001">
    <property type="protein sequence ID" value="MEY9313321.1"/>
    <property type="molecule type" value="Genomic_DNA"/>
</dbReference>
<keyword evidence="2" id="KW-0255">Endonuclease</keyword>
<accession>A0ABV4EQA4</accession>
<sequence>MAGASNDELIRMSAFAALDRLMVGRTVLPWSAIETGFAAPGFDHRLRFAGRAKGIFKPKEMTGILSVRTVMPRKGRKVWYKDQHDGRDALYAGDSTVRYSFRGEDPTSSDNLLLRDAVEKRSPIIYFVAVAPAVYVPLYPAFVVDWYPERLEADLAFAPMTIAGRAATLPSTTIERRYRLVEVKQRVHQAEFREAVLDAYGSRCVITGIPVRELLDASHIVPDADQNWGQPWIPNGIPLSKIHHAAYDANLIGIDPDGIVHVSQRLSTDCRDLDVVKAIDAMRGARIRAPRSDEDRPDRNRLALRFEQYCAAN</sequence>
<dbReference type="InterPro" id="IPR003615">
    <property type="entry name" value="HNH_nuc"/>
</dbReference>
<gene>
    <name evidence="2" type="ORF">ABIF29_000120</name>
</gene>
<evidence type="ECO:0000259" key="1">
    <source>
        <dbReference type="Pfam" id="PF13391"/>
    </source>
</evidence>
<comment type="caution">
    <text evidence="2">The sequence shown here is derived from an EMBL/GenBank/DDBJ whole genome shotgun (WGS) entry which is preliminary data.</text>
</comment>
<evidence type="ECO:0000313" key="3">
    <source>
        <dbReference type="Proteomes" id="UP001565471"/>
    </source>
</evidence>
<dbReference type="RefSeq" id="WP_016846596.1">
    <property type="nucleotide sequence ID" value="NZ_CP126027.1"/>
</dbReference>
<keyword evidence="2" id="KW-0540">Nuclease</keyword>
<keyword evidence="2" id="KW-0378">Hydrolase</keyword>
<keyword evidence="3" id="KW-1185">Reference proteome</keyword>
<name>A0ABV4EQA4_BRAEL</name>
<protein>
    <submittedName>
        <fullName evidence="2">Restriction endonuclease</fullName>
    </submittedName>
</protein>
<feature type="domain" description="HNH nuclease" evidence="1">
    <location>
        <begin position="204"/>
        <end position="255"/>
    </location>
</feature>
<dbReference type="Pfam" id="PF13391">
    <property type="entry name" value="HNH_2"/>
    <property type="match status" value="1"/>
</dbReference>
<reference evidence="2 3" key="1">
    <citation type="submission" date="2024-07" db="EMBL/GenBank/DDBJ databases">
        <title>Genomic Encyclopedia of Type Strains, Phase V (KMG-V): Genome sequencing to study the core and pangenomes of soil and plant-associated prokaryotes.</title>
        <authorList>
            <person name="Whitman W."/>
        </authorList>
    </citation>
    <scope>NUCLEOTIDE SEQUENCE [LARGE SCALE GENOMIC DNA]</scope>
    <source>
        <strain evidence="2 3">USDA 415</strain>
    </source>
</reference>